<proteinExistence type="predicted"/>
<evidence type="ECO:0000313" key="2">
    <source>
        <dbReference type="Proteomes" id="UP000601171"/>
    </source>
</evidence>
<keyword evidence="2" id="KW-1185">Reference proteome</keyword>
<comment type="caution">
    <text evidence="1">The sequence shown here is derived from an EMBL/GenBank/DDBJ whole genome shotgun (WGS) entry which is preliminary data.</text>
</comment>
<gene>
    <name evidence="1" type="ORF">H8707_14190</name>
</gene>
<reference evidence="1" key="1">
    <citation type="submission" date="2020-08" db="EMBL/GenBank/DDBJ databases">
        <title>Genome public.</title>
        <authorList>
            <person name="Liu C."/>
            <person name="Sun Q."/>
        </authorList>
    </citation>
    <scope>NUCLEOTIDE SEQUENCE</scope>
    <source>
        <strain evidence="1">BX21</strain>
    </source>
</reference>
<accession>A0A926IKS0</accession>
<organism evidence="1 2">
    <name type="scientific">Paratissierella segnis</name>
    <dbReference type="NCBI Taxonomy" id="2763679"/>
    <lineage>
        <taxon>Bacteria</taxon>
        <taxon>Bacillati</taxon>
        <taxon>Bacillota</taxon>
        <taxon>Tissierellia</taxon>
        <taxon>Tissierellales</taxon>
        <taxon>Tissierellaceae</taxon>
        <taxon>Paratissierella</taxon>
    </lineage>
</organism>
<dbReference type="EMBL" id="JACRTG010000034">
    <property type="protein sequence ID" value="MBC8589364.1"/>
    <property type="molecule type" value="Genomic_DNA"/>
</dbReference>
<name>A0A926IKS0_9FIRM</name>
<sequence>MEGTVTISLKDYEKLKGEAEKSDHYLELAARNVELLEKIAEFLHGEKIAEGLGKEIDKELEKWYGYTDKGGL</sequence>
<protein>
    <submittedName>
        <fullName evidence="1">Uncharacterized protein</fullName>
    </submittedName>
</protein>
<evidence type="ECO:0000313" key="1">
    <source>
        <dbReference type="EMBL" id="MBC8589364.1"/>
    </source>
</evidence>
<dbReference type="Proteomes" id="UP000601171">
    <property type="component" value="Unassembled WGS sequence"/>
</dbReference>
<dbReference type="RefSeq" id="WP_262430833.1">
    <property type="nucleotide sequence ID" value="NZ_JACRTG010000034.1"/>
</dbReference>
<dbReference type="AlphaFoldDB" id="A0A926IKS0"/>